<evidence type="ECO:0000313" key="10">
    <source>
        <dbReference type="RefSeq" id="XP_009757996.1"/>
    </source>
</evidence>
<evidence type="ECO:0000256" key="7">
    <source>
        <dbReference type="ARBA" id="ARBA00023136"/>
    </source>
</evidence>
<evidence type="ECO:0000313" key="9">
    <source>
        <dbReference type="Proteomes" id="UP000189701"/>
    </source>
</evidence>
<comment type="subcellular location">
    <subcellularLocation>
        <location evidence="1">Membrane</location>
        <topology evidence="1">Single-pass type I membrane protein</topology>
    </subcellularLocation>
</comment>
<keyword evidence="5" id="KW-0677">Repeat</keyword>
<gene>
    <name evidence="10" type="primary">LOC104210733</name>
</gene>
<keyword evidence="2" id="KW-0433">Leucine-rich repeat</keyword>
<evidence type="ECO:0000256" key="1">
    <source>
        <dbReference type="ARBA" id="ARBA00004479"/>
    </source>
</evidence>
<dbReference type="GO" id="GO:0016020">
    <property type="term" value="C:membrane"/>
    <property type="evidence" value="ECO:0007669"/>
    <property type="project" value="UniProtKB-SubCell"/>
</dbReference>
<dbReference type="InterPro" id="IPR032675">
    <property type="entry name" value="LRR_dom_sf"/>
</dbReference>
<proteinExistence type="predicted"/>
<dbReference type="Pfam" id="PF00560">
    <property type="entry name" value="LRR_1"/>
    <property type="match status" value="2"/>
</dbReference>
<keyword evidence="3" id="KW-0812">Transmembrane</keyword>
<reference evidence="10" key="2">
    <citation type="submission" date="2025-08" db="UniProtKB">
        <authorList>
            <consortium name="RefSeq"/>
        </authorList>
    </citation>
    <scope>IDENTIFICATION</scope>
    <source>
        <tissue evidence="10">Leaf</tissue>
    </source>
</reference>
<dbReference type="PANTHER" id="PTHR48063:SF98">
    <property type="entry name" value="LRR RECEPTOR-LIKE SERINE_THREONINE-PROTEIN KINASE FLS2"/>
    <property type="match status" value="1"/>
</dbReference>
<evidence type="ECO:0000256" key="2">
    <source>
        <dbReference type="ARBA" id="ARBA00022614"/>
    </source>
</evidence>
<evidence type="ECO:0000256" key="4">
    <source>
        <dbReference type="ARBA" id="ARBA00022729"/>
    </source>
</evidence>
<dbReference type="SUPFAM" id="SSF52047">
    <property type="entry name" value="RNI-like"/>
    <property type="match status" value="1"/>
</dbReference>
<dbReference type="PANTHER" id="PTHR48063">
    <property type="entry name" value="LRR RECEPTOR-LIKE KINASE"/>
    <property type="match status" value="1"/>
</dbReference>
<keyword evidence="8" id="KW-0325">Glycoprotein</keyword>
<keyword evidence="7" id="KW-0472">Membrane</keyword>
<keyword evidence="6" id="KW-1133">Transmembrane helix</keyword>
<dbReference type="STRING" id="4096.A0A1U7UZ34"/>
<dbReference type="RefSeq" id="XP_009757996.1">
    <property type="nucleotide sequence ID" value="XM_009759694.1"/>
</dbReference>
<evidence type="ECO:0000256" key="8">
    <source>
        <dbReference type="ARBA" id="ARBA00023180"/>
    </source>
</evidence>
<keyword evidence="9" id="KW-1185">Reference proteome</keyword>
<evidence type="ECO:0000256" key="6">
    <source>
        <dbReference type="ARBA" id="ARBA00022989"/>
    </source>
</evidence>
<accession>A0A1U7UZ34</accession>
<dbReference type="Proteomes" id="UP000189701">
    <property type="component" value="Unplaced"/>
</dbReference>
<dbReference type="AlphaFoldDB" id="A0A1U7UZ34"/>
<dbReference type="PRINTS" id="PR00019">
    <property type="entry name" value="LEURICHRPT"/>
</dbReference>
<dbReference type="eggNOG" id="KOG0619">
    <property type="taxonomic scope" value="Eukaryota"/>
</dbReference>
<protein>
    <submittedName>
        <fullName evidence="10">Probable leucine-rich repeat receptor-like protein kinase At1g35710</fullName>
    </submittedName>
</protein>
<dbReference type="Pfam" id="PF13855">
    <property type="entry name" value="LRR_8"/>
    <property type="match status" value="2"/>
</dbReference>
<dbReference type="Gene3D" id="3.80.10.10">
    <property type="entry name" value="Ribonuclease Inhibitor"/>
    <property type="match status" value="2"/>
</dbReference>
<name>A0A1U7UZ34_NICSY</name>
<dbReference type="InterPro" id="IPR001611">
    <property type="entry name" value="Leu-rich_rpt"/>
</dbReference>
<evidence type="ECO:0000256" key="3">
    <source>
        <dbReference type="ARBA" id="ARBA00022692"/>
    </source>
</evidence>
<dbReference type="InterPro" id="IPR046956">
    <property type="entry name" value="RLP23-like"/>
</dbReference>
<dbReference type="FunFam" id="3.80.10.10:FF:000041">
    <property type="entry name" value="LRR receptor-like serine/threonine-protein kinase ERECTA"/>
    <property type="match status" value="1"/>
</dbReference>
<keyword evidence="4" id="KW-0732">Signal</keyword>
<evidence type="ECO:0000256" key="5">
    <source>
        <dbReference type="ARBA" id="ARBA00022737"/>
    </source>
</evidence>
<dbReference type="OrthoDB" id="1279254at2759"/>
<reference evidence="9" key="1">
    <citation type="journal article" date="2013" name="Genome Biol.">
        <title>Reference genomes and transcriptomes of Nicotiana sylvestris and Nicotiana tomentosiformis.</title>
        <authorList>
            <person name="Sierro N."/>
            <person name="Battey J.N."/>
            <person name="Ouadi S."/>
            <person name="Bovet L."/>
            <person name="Goepfert S."/>
            <person name="Bakaher N."/>
            <person name="Peitsch M.C."/>
            <person name="Ivanov N.V."/>
        </authorList>
    </citation>
    <scope>NUCLEOTIDE SEQUENCE [LARGE SCALE GENOMIC DNA]</scope>
</reference>
<sequence length="362" mass="40812">MGWVVCRNLTRHVIELHIGNGLHVYEPSYDLRINNLKRLPSLFNLENLNISSVDLSNATTWLQASSNFFNCPLPIWLFDLNNLENLKLSDSGIEGAMPREAGNVTKLRNLDLAYNKLNSTIPKWIYRCKDLESLILFANNIEGVVSNAISNLSSITSIDLSRNMLSGKLPNVIGKLSKLRSLDLLGNLFKGEVFELRNSSSLTELILRNNKLTGTLPESLSQLPMLESIDISNNRLEDVVAESHFTNWTQLRNFFASNNNLTLKVSQKWIPPFQAIHIEIAGWNIGPLFPRWLQTQKNINSVDISNGGIQGEVPTWFWNLSSQIELLDLSHNQFVGVVPTILKESYNWLMLLGSNNFSGPLP</sequence>
<organism evidence="9 10">
    <name type="scientific">Nicotiana sylvestris</name>
    <name type="common">Wood tobacco</name>
    <name type="synonym">South American tobacco</name>
    <dbReference type="NCBI Taxonomy" id="4096"/>
    <lineage>
        <taxon>Eukaryota</taxon>
        <taxon>Viridiplantae</taxon>
        <taxon>Streptophyta</taxon>
        <taxon>Embryophyta</taxon>
        <taxon>Tracheophyta</taxon>
        <taxon>Spermatophyta</taxon>
        <taxon>Magnoliopsida</taxon>
        <taxon>eudicotyledons</taxon>
        <taxon>Gunneridae</taxon>
        <taxon>Pentapetalae</taxon>
        <taxon>asterids</taxon>
        <taxon>lamiids</taxon>
        <taxon>Solanales</taxon>
        <taxon>Solanaceae</taxon>
        <taxon>Nicotianoideae</taxon>
        <taxon>Nicotianeae</taxon>
        <taxon>Nicotiana</taxon>
    </lineage>
</organism>